<name>A0A5M6IXC8_9PROT</name>
<accession>A0A5M6IXC8</accession>
<evidence type="ECO:0000256" key="4">
    <source>
        <dbReference type="ARBA" id="ARBA00013858"/>
    </source>
</evidence>
<dbReference type="PANTHER" id="PTHR23404">
    <property type="entry name" value="MOLYBDOPTERIN SYNTHASE RELATED"/>
    <property type="match status" value="1"/>
</dbReference>
<dbReference type="GO" id="GO:0030366">
    <property type="term" value="F:molybdopterin synthase activity"/>
    <property type="evidence" value="ECO:0007669"/>
    <property type="project" value="UniProtKB-EC"/>
</dbReference>
<evidence type="ECO:0000313" key="13">
    <source>
        <dbReference type="EMBL" id="KAA5612994.1"/>
    </source>
</evidence>
<evidence type="ECO:0000256" key="9">
    <source>
        <dbReference type="ARBA" id="ARBA00030407"/>
    </source>
</evidence>
<dbReference type="CDD" id="cd00756">
    <property type="entry name" value="MoaE"/>
    <property type="match status" value="1"/>
</dbReference>
<evidence type="ECO:0000256" key="5">
    <source>
        <dbReference type="ARBA" id="ARBA00023150"/>
    </source>
</evidence>
<dbReference type="Gene3D" id="3.90.1170.40">
    <property type="entry name" value="Molybdopterin biosynthesis MoaE subunit"/>
    <property type="match status" value="1"/>
</dbReference>
<evidence type="ECO:0000256" key="6">
    <source>
        <dbReference type="ARBA" id="ARBA00025448"/>
    </source>
</evidence>
<dbReference type="SUPFAM" id="SSF54690">
    <property type="entry name" value="Molybdopterin synthase subunit MoaE"/>
    <property type="match status" value="1"/>
</dbReference>
<evidence type="ECO:0000256" key="3">
    <source>
        <dbReference type="ARBA" id="ARBA00011950"/>
    </source>
</evidence>
<dbReference type="EMBL" id="VWPK01000008">
    <property type="protein sequence ID" value="KAA5612994.1"/>
    <property type="molecule type" value="Genomic_DNA"/>
</dbReference>
<comment type="subunit">
    <text evidence="7">Heterotetramer of 2 MoaD subunits and 2 MoaE subunits. Also stable as homodimer. The enzyme changes between these two forms during catalysis.</text>
</comment>
<comment type="function">
    <text evidence="6">Converts molybdopterin precursor Z into molybdopterin. This requires the incorporation of two sulfur atoms into precursor Z to generate a dithiolene group. The sulfur is provided by MoaD.</text>
</comment>
<evidence type="ECO:0000256" key="8">
    <source>
        <dbReference type="ARBA" id="ARBA00029745"/>
    </source>
</evidence>
<evidence type="ECO:0000256" key="1">
    <source>
        <dbReference type="ARBA" id="ARBA00005046"/>
    </source>
</evidence>
<organism evidence="13 14">
    <name type="scientific">Rhodovastum atsumiense</name>
    <dbReference type="NCBI Taxonomy" id="504468"/>
    <lineage>
        <taxon>Bacteria</taxon>
        <taxon>Pseudomonadati</taxon>
        <taxon>Pseudomonadota</taxon>
        <taxon>Alphaproteobacteria</taxon>
        <taxon>Acetobacterales</taxon>
        <taxon>Acetobacteraceae</taxon>
        <taxon>Rhodovastum</taxon>
    </lineage>
</organism>
<dbReference type="OrthoDB" id="9803224at2"/>
<evidence type="ECO:0000313" key="14">
    <source>
        <dbReference type="Proteomes" id="UP000325255"/>
    </source>
</evidence>
<keyword evidence="14" id="KW-1185">Reference proteome</keyword>
<dbReference type="UniPathway" id="UPA00344"/>
<protein>
    <recommendedName>
        <fullName evidence="4">Molybdopterin synthase catalytic subunit</fullName>
        <ecNumber evidence="3">2.8.1.12</ecNumber>
    </recommendedName>
    <alternativeName>
        <fullName evidence="10">MPT synthase subunit 2</fullName>
    </alternativeName>
    <alternativeName>
        <fullName evidence="8">Molybdenum cofactor biosynthesis protein E</fullName>
    </alternativeName>
    <alternativeName>
        <fullName evidence="9">Molybdopterin-converting factor large subunit</fullName>
    </alternativeName>
    <alternativeName>
        <fullName evidence="11">Molybdopterin-converting factor subunit 2</fullName>
    </alternativeName>
</protein>
<sequence length="155" mass="16553">MSMATIRIQDADFDIGAEIAALTAGRADIGGIGCFVGTVRDSAGGHPITAMTLEHYPGMTERALAAIAAEAEARWSLLGCTLIHRVGTLTPGANIVLVLAAAPHRQAALDATAFLIDWLKTRAPFWKKERFADGGEHWVEARDADDAAAARWERT</sequence>
<dbReference type="Pfam" id="PF02391">
    <property type="entry name" value="MoaE"/>
    <property type="match status" value="1"/>
</dbReference>
<dbReference type="Proteomes" id="UP000325255">
    <property type="component" value="Unassembled WGS sequence"/>
</dbReference>
<comment type="catalytic activity">
    <reaction evidence="12">
        <text>2 [molybdopterin-synthase sulfur-carrier protein]-C-terminal-Gly-aminoethanethioate + cyclic pyranopterin phosphate + H2O = molybdopterin + 2 [molybdopterin-synthase sulfur-carrier protein]-C-terminal Gly-Gly + 2 H(+)</text>
        <dbReference type="Rhea" id="RHEA:26333"/>
        <dbReference type="Rhea" id="RHEA-COMP:12202"/>
        <dbReference type="Rhea" id="RHEA-COMP:19907"/>
        <dbReference type="ChEBI" id="CHEBI:15377"/>
        <dbReference type="ChEBI" id="CHEBI:15378"/>
        <dbReference type="ChEBI" id="CHEBI:58698"/>
        <dbReference type="ChEBI" id="CHEBI:59648"/>
        <dbReference type="ChEBI" id="CHEBI:90778"/>
        <dbReference type="ChEBI" id="CHEBI:232372"/>
        <dbReference type="EC" id="2.8.1.12"/>
    </reaction>
</comment>
<proteinExistence type="inferred from homology"/>
<reference evidence="13 14" key="1">
    <citation type="submission" date="2019-09" db="EMBL/GenBank/DDBJ databases">
        <title>Genome sequence of Rhodovastum atsumiense, a diverse member of the Acetobacteraceae family of non-sulfur purple photosynthetic bacteria.</title>
        <authorList>
            <person name="Meyer T."/>
            <person name="Kyndt J."/>
        </authorList>
    </citation>
    <scope>NUCLEOTIDE SEQUENCE [LARGE SCALE GENOMIC DNA]</scope>
    <source>
        <strain evidence="13 14">DSM 21279</strain>
    </source>
</reference>
<comment type="caution">
    <text evidence="13">The sequence shown here is derived from an EMBL/GenBank/DDBJ whole genome shotgun (WGS) entry which is preliminary data.</text>
</comment>
<dbReference type="InterPro" id="IPR003448">
    <property type="entry name" value="Mopterin_biosynth_MoaE"/>
</dbReference>
<dbReference type="GO" id="GO:0006777">
    <property type="term" value="P:Mo-molybdopterin cofactor biosynthetic process"/>
    <property type="evidence" value="ECO:0007669"/>
    <property type="project" value="UniProtKB-KW"/>
</dbReference>
<keyword evidence="5" id="KW-0501">Molybdenum cofactor biosynthesis</keyword>
<evidence type="ECO:0000256" key="2">
    <source>
        <dbReference type="ARBA" id="ARBA00005426"/>
    </source>
</evidence>
<evidence type="ECO:0000256" key="12">
    <source>
        <dbReference type="ARBA" id="ARBA00049878"/>
    </source>
</evidence>
<dbReference type="AlphaFoldDB" id="A0A5M6IXC8"/>
<evidence type="ECO:0000256" key="7">
    <source>
        <dbReference type="ARBA" id="ARBA00026066"/>
    </source>
</evidence>
<comment type="similarity">
    <text evidence="2">Belongs to the MoaE family.</text>
</comment>
<evidence type="ECO:0000256" key="10">
    <source>
        <dbReference type="ARBA" id="ARBA00030781"/>
    </source>
</evidence>
<evidence type="ECO:0000256" key="11">
    <source>
        <dbReference type="ARBA" id="ARBA00032474"/>
    </source>
</evidence>
<dbReference type="InterPro" id="IPR036563">
    <property type="entry name" value="MoaE_sf"/>
</dbReference>
<gene>
    <name evidence="13" type="ORF">F1189_06405</name>
</gene>
<dbReference type="EC" id="2.8.1.12" evidence="3"/>
<comment type="pathway">
    <text evidence="1">Cofactor biosynthesis; molybdopterin biosynthesis.</text>
</comment>